<dbReference type="PANTHER" id="PTHR34597">
    <property type="entry name" value="SLR1661 PROTEIN"/>
    <property type="match status" value="1"/>
</dbReference>
<organism evidence="3 4">
    <name type="scientific">Leptothrix cholodnii (strain ATCC 51168 / LMG 8142 / SP-6)</name>
    <name type="common">Leptothrix discophora (strain SP-6)</name>
    <dbReference type="NCBI Taxonomy" id="395495"/>
    <lineage>
        <taxon>Bacteria</taxon>
        <taxon>Pseudomonadati</taxon>
        <taxon>Pseudomonadota</taxon>
        <taxon>Betaproteobacteria</taxon>
        <taxon>Burkholderiales</taxon>
        <taxon>Sphaerotilaceae</taxon>
        <taxon>Leptothrix</taxon>
    </lineage>
</organism>
<evidence type="ECO:0000256" key="1">
    <source>
        <dbReference type="SAM" id="SignalP"/>
    </source>
</evidence>
<dbReference type="GO" id="GO:0098046">
    <property type="term" value="C:type V protein secretion system complex"/>
    <property type="evidence" value="ECO:0007669"/>
    <property type="project" value="TreeGrafter"/>
</dbReference>
<dbReference type="PANTHER" id="PTHR34597:SF3">
    <property type="entry name" value="OUTER MEMBRANE TRANSPORTER CDIB"/>
    <property type="match status" value="1"/>
</dbReference>
<dbReference type="InterPro" id="IPR051544">
    <property type="entry name" value="TPS_OM_transporter"/>
</dbReference>
<evidence type="ECO:0000313" key="4">
    <source>
        <dbReference type="Proteomes" id="UP000001693"/>
    </source>
</evidence>
<evidence type="ECO:0000313" key="3">
    <source>
        <dbReference type="EMBL" id="ACB36346.1"/>
    </source>
</evidence>
<name>B1XXM7_LEPCP</name>
<keyword evidence="4" id="KW-1185">Reference proteome</keyword>
<dbReference type="EMBL" id="CP001013">
    <property type="protein sequence ID" value="ACB36346.1"/>
    <property type="molecule type" value="Genomic_DNA"/>
</dbReference>
<evidence type="ECO:0000259" key="2">
    <source>
        <dbReference type="Pfam" id="PF03865"/>
    </source>
</evidence>
<accession>B1XXM7</accession>
<proteinExistence type="predicted"/>
<dbReference type="eggNOG" id="COG2831">
    <property type="taxonomic scope" value="Bacteria"/>
</dbReference>
<dbReference type="AlphaFoldDB" id="B1XXM7"/>
<dbReference type="InterPro" id="IPR005565">
    <property type="entry name" value="Hemolysn_activator_HlyB_C"/>
</dbReference>
<reference evidence="3 4" key="1">
    <citation type="submission" date="2008-03" db="EMBL/GenBank/DDBJ databases">
        <title>Complete sequence of Leptothrix cholodnii SP-6.</title>
        <authorList>
            <consortium name="US DOE Joint Genome Institute"/>
            <person name="Copeland A."/>
            <person name="Lucas S."/>
            <person name="Lapidus A."/>
            <person name="Glavina del Rio T."/>
            <person name="Dalin E."/>
            <person name="Tice H."/>
            <person name="Bruce D."/>
            <person name="Goodwin L."/>
            <person name="Pitluck S."/>
            <person name="Chertkov O."/>
            <person name="Brettin T."/>
            <person name="Detter J.C."/>
            <person name="Han C."/>
            <person name="Kuske C.R."/>
            <person name="Schmutz J."/>
            <person name="Larimer F."/>
            <person name="Land M."/>
            <person name="Hauser L."/>
            <person name="Kyrpides N."/>
            <person name="Lykidis A."/>
            <person name="Emerson D."/>
            <person name="Richardson P."/>
        </authorList>
    </citation>
    <scope>NUCLEOTIDE SEQUENCE [LARGE SCALE GENOMIC DNA]</scope>
    <source>
        <strain evidence="4">ATCC 51168 / LMG 8142 / SP-6</strain>
    </source>
</reference>
<feature type="domain" description="Haemolysin activator HlyB C-terminal" evidence="2">
    <location>
        <begin position="186"/>
        <end position="487"/>
    </location>
</feature>
<dbReference type="RefSeq" id="WP_012349089.1">
    <property type="nucleotide sequence ID" value="NC_010524.1"/>
</dbReference>
<feature type="chain" id="PRO_5002773176" evidence="1">
    <location>
        <begin position="31"/>
        <end position="545"/>
    </location>
</feature>
<sequence length="545" mass="58440" precursor="true">MTAGECLARRLRRVAAGLIALGAAASPAWAQDRPAAAASEPMVLREWHLQPLEGIDDATLQRLTLPYLRKPFGVAQAQQLRDALLAEMAARGLSLGGAALRVLDAPRGIVALQVVEPRLRRIELSASADAPLADPQVLQVLAREGVHDGALLDLRRLDAAMFALNDLPGVRAQASLAPSGDEARYDLVIERGWRRQAEGSVDLDNHGSRFNGRWRIGGLLRWNEPLDLGDNLDLRLQLAEQRGLASARLAYELPLDQLLPVAPSAWRTSLALSALSYELGDVFAPLQARGRARVIDLGLSRPLQRSRQSNVVLRLGASHKRLEDRFDAFGLRTDKATRDVNLGLSFEARDGWGGGGYSGGALTLQAGSLDIRSPGARADDAALGTRSAQGGFGKLGLQLNRLQALPLPGSTAWSVYGGLSALWASRNLDPSEKFALGGAGAVRAYPPGEAAADRAAIATVELRHAIGAQWSVFALGDWGRARLQARPLAGVDNQRRLRAAGLGVFFSDPAWFTLRGTLAWPGSAPRLAEPDDTGPRLNLQLQRGF</sequence>
<dbReference type="OrthoDB" id="572300at2"/>
<keyword evidence="1" id="KW-0732">Signal</keyword>
<gene>
    <name evidence="3" type="ordered locus">Lcho_4094</name>
</gene>
<dbReference type="Pfam" id="PF03865">
    <property type="entry name" value="ShlB"/>
    <property type="match status" value="1"/>
</dbReference>
<dbReference type="GO" id="GO:0046819">
    <property type="term" value="P:protein secretion by the type V secretion system"/>
    <property type="evidence" value="ECO:0007669"/>
    <property type="project" value="TreeGrafter"/>
</dbReference>
<dbReference type="GO" id="GO:0008320">
    <property type="term" value="F:protein transmembrane transporter activity"/>
    <property type="evidence" value="ECO:0007669"/>
    <property type="project" value="TreeGrafter"/>
</dbReference>
<dbReference type="Proteomes" id="UP000001693">
    <property type="component" value="Chromosome"/>
</dbReference>
<feature type="signal peptide" evidence="1">
    <location>
        <begin position="1"/>
        <end position="30"/>
    </location>
</feature>
<dbReference type="HOGENOM" id="CLU_021521_2_2_4"/>
<dbReference type="KEGG" id="lch:Lcho_4094"/>
<protein>
    <submittedName>
        <fullName evidence="3">Polypeptide-transport-associated domain protein ShlB-type</fullName>
    </submittedName>
</protein>
<dbReference type="Gene3D" id="2.40.160.50">
    <property type="entry name" value="membrane protein fhac: a member of the omp85/tpsb transporter family"/>
    <property type="match status" value="1"/>
</dbReference>
<dbReference type="STRING" id="395495.Lcho_4094"/>